<evidence type="ECO:0000256" key="7">
    <source>
        <dbReference type="ARBA" id="ARBA00023136"/>
    </source>
</evidence>
<evidence type="ECO:0000256" key="2">
    <source>
        <dbReference type="ARBA" id="ARBA00022516"/>
    </source>
</evidence>
<evidence type="ECO:0000256" key="6">
    <source>
        <dbReference type="ARBA" id="ARBA00023098"/>
    </source>
</evidence>
<evidence type="ECO:0000313" key="11">
    <source>
        <dbReference type="EMBL" id="SLM50142.1"/>
    </source>
</evidence>
<evidence type="ECO:0000256" key="4">
    <source>
        <dbReference type="ARBA" id="ARBA00022692"/>
    </source>
</evidence>
<dbReference type="PANTHER" id="PTHR30309:SF0">
    <property type="entry name" value="GLYCEROL-3-PHOSPHATE ACYLTRANSFERASE-RELATED"/>
    <property type="match status" value="1"/>
</dbReference>
<dbReference type="RefSeq" id="WP_080888284.1">
    <property type="nucleotide sequence ID" value="NZ_LT828648.1"/>
</dbReference>
<protein>
    <recommendedName>
        <fullName evidence="10">Glycerol-3-phosphate acyltransferase</fullName>
    </recommendedName>
    <alternativeName>
        <fullName evidence="10">Acyl-PO4 G3P acyltransferase</fullName>
    </alternativeName>
    <alternativeName>
        <fullName evidence="10">Acyl-phosphate--glycerol-3-phosphate acyltransferase</fullName>
    </alternativeName>
    <alternativeName>
        <fullName evidence="10">G3P acyltransferase</fullName>
        <shortName evidence="10">GPAT</shortName>
        <ecNumber evidence="10">2.3.1.275</ecNumber>
    </alternativeName>
    <alternativeName>
        <fullName evidence="10">Lysophosphatidic acid synthase</fullName>
        <shortName evidence="10">LPA synthase</shortName>
    </alternativeName>
</protein>
<dbReference type="GO" id="GO:0008654">
    <property type="term" value="P:phospholipid biosynthetic process"/>
    <property type="evidence" value="ECO:0007669"/>
    <property type="project" value="UniProtKB-UniRule"/>
</dbReference>
<reference evidence="11 12" key="1">
    <citation type="submission" date="2017-03" db="EMBL/GenBank/DDBJ databases">
        <authorList>
            <person name="Afonso C.L."/>
            <person name="Miller P.J."/>
            <person name="Scott M.A."/>
            <person name="Spackman E."/>
            <person name="Goraichik I."/>
            <person name="Dimitrov K.M."/>
            <person name="Suarez D.L."/>
            <person name="Swayne D.E."/>
        </authorList>
    </citation>
    <scope>NUCLEOTIDE SEQUENCE [LARGE SCALE GENOMIC DNA]</scope>
    <source>
        <strain evidence="11">Genome sequencing of Nitrospira japonica strain NJ11</strain>
    </source>
</reference>
<keyword evidence="6 10" id="KW-0443">Lipid metabolism</keyword>
<comment type="pathway">
    <text evidence="10">Lipid metabolism; phospholipid metabolism.</text>
</comment>
<keyword evidence="7 10" id="KW-0472">Membrane</keyword>
<keyword evidence="8 10" id="KW-0594">Phospholipid biosynthesis</keyword>
<keyword evidence="5 10" id="KW-1133">Transmembrane helix</keyword>
<dbReference type="EMBL" id="LT828648">
    <property type="protein sequence ID" value="SLM50142.1"/>
    <property type="molecule type" value="Genomic_DNA"/>
</dbReference>
<dbReference type="NCBIfam" id="TIGR00023">
    <property type="entry name" value="glycerol-3-phosphate 1-O-acyltransferase PlsY"/>
    <property type="match status" value="1"/>
</dbReference>
<dbReference type="AlphaFoldDB" id="A0A1W1IAW8"/>
<keyword evidence="11" id="KW-0012">Acyltransferase</keyword>
<dbReference type="UniPathway" id="UPA00085"/>
<dbReference type="Pfam" id="PF02660">
    <property type="entry name" value="G3P_acyltransf"/>
    <property type="match status" value="1"/>
</dbReference>
<evidence type="ECO:0000256" key="9">
    <source>
        <dbReference type="ARBA" id="ARBA00023264"/>
    </source>
</evidence>
<evidence type="ECO:0000256" key="1">
    <source>
        <dbReference type="ARBA" id="ARBA00022475"/>
    </source>
</evidence>
<dbReference type="SMART" id="SM01207">
    <property type="entry name" value="G3P_acyltransf"/>
    <property type="match status" value="1"/>
</dbReference>
<dbReference type="OrthoDB" id="9777124at2"/>
<keyword evidence="1 10" id="KW-1003">Cell membrane</keyword>
<evidence type="ECO:0000256" key="5">
    <source>
        <dbReference type="ARBA" id="ARBA00022989"/>
    </source>
</evidence>
<dbReference type="EC" id="2.3.1.275" evidence="10"/>
<evidence type="ECO:0000256" key="8">
    <source>
        <dbReference type="ARBA" id="ARBA00023209"/>
    </source>
</evidence>
<keyword evidence="9 10" id="KW-1208">Phospholipid metabolism</keyword>
<comment type="catalytic activity">
    <reaction evidence="10">
        <text>an acyl phosphate + sn-glycerol 3-phosphate = a 1-acyl-sn-glycero-3-phosphate + phosphate</text>
        <dbReference type="Rhea" id="RHEA:34075"/>
        <dbReference type="ChEBI" id="CHEBI:43474"/>
        <dbReference type="ChEBI" id="CHEBI:57597"/>
        <dbReference type="ChEBI" id="CHEBI:57970"/>
        <dbReference type="ChEBI" id="CHEBI:59918"/>
        <dbReference type="EC" id="2.3.1.275"/>
    </reaction>
</comment>
<keyword evidence="3 10" id="KW-0808">Transferase</keyword>
<dbReference type="Proteomes" id="UP000192042">
    <property type="component" value="Chromosome I"/>
</dbReference>
<feature type="transmembrane region" description="Helical" evidence="10">
    <location>
        <begin position="110"/>
        <end position="132"/>
    </location>
</feature>
<dbReference type="STRING" id="1325564.NSJP_3975"/>
<organism evidence="11 12">
    <name type="scientific">Nitrospira japonica</name>
    <dbReference type="NCBI Taxonomy" id="1325564"/>
    <lineage>
        <taxon>Bacteria</taxon>
        <taxon>Pseudomonadati</taxon>
        <taxon>Nitrospirota</taxon>
        <taxon>Nitrospiria</taxon>
        <taxon>Nitrospirales</taxon>
        <taxon>Nitrospiraceae</taxon>
        <taxon>Nitrospira</taxon>
    </lineage>
</organism>
<accession>A0A1W1IAW8</accession>
<evidence type="ECO:0000256" key="3">
    <source>
        <dbReference type="ARBA" id="ARBA00022679"/>
    </source>
</evidence>
<comment type="subcellular location">
    <subcellularLocation>
        <location evidence="10">Cell membrane</location>
        <topology evidence="10">Multi-pass membrane protein</topology>
    </subcellularLocation>
</comment>
<keyword evidence="2 10" id="KW-0444">Lipid biosynthesis</keyword>
<proteinExistence type="inferred from homology"/>
<comment type="subunit">
    <text evidence="10">Probably interacts with PlsX.</text>
</comment>
<dbReference type="PANTHER" id="PTHR30309">
    <property type="entry name" value="INNER MEMBRANE PROTEIN YGIH"/>
    <property type="match status" value="1"/>
</dbReference>
<dbReference type="KEGG" id="nja:NSJP_3975"/>
<evidence type="ECO:0000313" key="12">
    <source>
        <dbReference type="Proteomes" id="UP000192042"/>
    </source>
</evidence>
<feature type="transmembrane region" description="Helical" evidence="10">
    <location>
        <begin position="138"/>
        <end position="159"/>
    </location>
</feature>
<comment type="function">
    <text evidence="10">Catalyzes the transfer of an acyl group from acyl-phosphate (acyl-PO(4)) to glycerol-3-phosphate (G3P) to form lysophosphatidic acid (LPA). This enzyme utilizes acyl-phosphate as fatty acyl donor, but not acyl-CoA or acyl-ACP.</text>
</comment>
<sequence>MAEELLCALMAAFGYVLGAIPFGVVVSQALSLPDPRTVGSKNVGFTNVLRVSGAKAGILTLLGDLGKGWVMGWGAMQWLTVESYIMLVALSPIIGHMISPFLNFRGGKGVATALGSVLGLSPSMGLLLLLIWLGAVAIWRYSSGGALAAFGVFPVVAIVNEQRQEFLIFAIIVSVLIWIRHKDNIMRLWKGTESKIGEKKALA</sequence>
<gene>
    <name evidence="10 11" type="primary">plsY</name>
    <name evidence="11" type="ORF">NSJP_3975</name>
</gene>
<keyword evidence="12" id="KW-1185">Reference proteome</keyword>
<feature type="transmembrane region" description="Helical" evidence="10">
    <location>
        <begin position="166"/>
        <end position="181"/>
    </location>
</feature>
<keyword evidence="4 10" id="KW-0812">Transmembrane</keyword>
<comment type="similarity">
    <text evidence="10">Belongs to the PlsY family.</text>
</comment>
<dbReference type="GO" id="GO:0043772">
    <property type="term" value="F:acyl-phosphate glycerol-3-phosphate acyltransferase activity"/>
    <property type="evidence" value="ECO:0007669"/>
    <property type="project" value="UniProtKB-UniRule"/>
</dbReference>
<evidence type="ECO:0000256" key="10">
    <source>
        <dbReference type="HAMAP-Rule" id="MF_01043"/>
    </source>
</evidence>
<feature type="transmembrane region" description="Helical" evidence="10">
    <location>
        <begin position="75"/>
        <end position="98"/>
    </location>
</feature>
<dbReference type="InterPro" id="IPR003811">
    <property type="entry name" value="G3P_acylTferase_PlsY"/>
</dbReference>
<name>A0A1W1IAW8_9BACT</name>
<dbReference type="GO" id="GO:0005886">
    <property type="term" value="C:plasma membrane"/>
    <property type="evidence" value="ECO:0007669"/>
    <property type="project" value="UniProtKB-SubCell"/>
</dbReference>
<dbReference type="HAMAP" id="MF_01043">
    <property type="entry name" value="PlsY"/>
    <property type="match status" value="1"/>
</dbReference>